<comment type="caution">
    <text evidence="5">The sequence shown here is derived from an EMBL/GenBank/DDBJ whole genome shotgun (WGS) entry which is preliminary data.</text>
</comment>
<dbReference type="PANTHER" id="PTHR11941:SF169">
    <property type="entry name" value="(7AS)-7A-METHYL-1,5-DIOXO-2,3,5,6,7,7A-HEXAHYDRO-1H-INDENE-CARBOXYL-COA HYDROLASE"/>
    <property type="match status" value="1"/>
</dbReference>
<dbReference type="Gene3D" id="3.90.226.10">
    <property type="entry name" value="2-enoyl-CoA Hydratase, Chain A, domain 1"/>
    <property type="match status" value="1"/>
</dbReference>
<dbReference type="EMBL" id="LGTQ01000012">
    <property type="protein sequence ID" value="KPM47251.1"/>
    <property type="molecule type" value="Genomic_DNA"/>
</dbReference>
<dbReference type="PANTHER" id="PTHR11941">
    <property type="entry name" value="ENOYL-COA HYDRATASE-RELATED"/>
    <property type="match status" value="1"/>
</dbReference>
<dbReference type="InterPro" id="IPR018376">
    <property type="entry name" value="Enoyl-CoA_hyd/isom_CS"/>
</dbReference>
<name>A0A0P7C5A0_9BACT</name>
<dbReference type="RefSeq" id="WP_055150039.1">
    <property type="nucleotide sequence ID" value="NZ_JXSZ01000012.1"/>
</dbReference>
<dbReference type="AlphaFoldDB" id="A0A0P7C5A0"/>
<dbReference type="Pfam" id="PF00378">
    <property type="entry name" value="ECH_1"/>
    <property type="match status" value="1"/>
</dbReference>
<dbReference type="FunFam" id="3.90.226.10:FF:000009">
    <property type="entry name" value="Carnitinyl-CoA dehydratase"/>
    <property type="match status" value="1"/>
</dbReference>
<protein>
    <submittedName>
        <fullName evidence="5">Enoyl-CoA hydratase</fullName>
    </submittedName>
</protein>
<evidence type="ECO:0000256" key="4">
    <source>
        <dbReference type="RuleBase" id="RU003707"/>
    </source>
</evidence>
<dbReference type="Gene3D" id="1.10.12.10">
    <property type="entry name" value="Lyase 2-enoyl-coa Hydratase, Chain A, domain 2"/>
    <property type="match status" value="1"/>
</dbReference>
<keyword evidence="6" id="KW-1185">Reference proteome</keyword>
<dbReference type="SUPFAM" id="SSF52096">
    <property type="entry name" value="ClpP/crotonase"/>
    <property type="match status" value="1"/>
</dbReference>
<dbReference type="GO" id="GO:0006635">
    <property type="term" value="P:fatty acid beta-oxidation"/>
    <property type="evidence" value="ECO:0007669"/>
    <property type="project" value="TreeGrafter"/>
</dbReference>
<comment type="similarity">
    <text evidence="1 4">Belongs to the enoyl-CoA hydratase/isomerase family.</text>
</comment>
<keyword evidence="3" id="KW-0456">Lyase</keyword>
<accession>A0A0P7C5A0</accession>
<dbReference type="Proteomes" id="UP000050454">
    <property type="component" value="Unassembled WGS sequence"/>
</dbReference>
<reference evidence="5 6" key="1">
    <citation type="submission" date="2015-07" db="EMBL/GenBank/DDBJ databases">
        <title>The draft genome sequence of Leadbetterella sp. JN14-9.</title>
        <authorList>
            <person name="Liu Y."/>
            <person name="Du J."/>
            <person name="Shao Z."/>
        </authorList>
    </citation>
    <scope>NUCLEOTIDE SEQUENCE [LARGE SCALE GENOMIC DNA]</scope>
    <source>
        <strain evidence="5 6">JN14-9</strain>
    </source>
</reference>
<sequence>MSAVLYEQIDENIALVRLNRPEAYNAINGEVTEQMAEIVSKTEADPKIRAVILTGNGEKAFCAGADLKLISAGKGELLQSDQYGFAGFVYAKRNKPWIAAVNGFALAGGMELCLACDLILASAGSKFGLPEVTRGLIAGAGGLFRLPKALPSRIATELILTGRQLTAEEALSFGMINKLTSKEELIEEAIILAKMIAKNSPNSIKESLSFMRNAEGKTEDELIPVSDELFRAIQLTDDAKEGTLAFVEKRAPVWK</sequence>
<dbReference type="GO" id="GO:0016829">
    <property type="term" value="F:lyase activity"/>
    <property type="evidence" value="ECO:0007669"/>
    <property type="project" value="UniProtKB-KW"/>
</dbReference>
<proteinExistence type="inferred from homology"/>
<dbReference type="InterPro" id="IPR001753">
    <property type="entry name" value="Enoyl-CoA_hydra/iso"/>
</dbReference>
<gene>
    <name evidence="5" type="ORF">AFM12_15755</name>
</gene>
<dbReference type="InterPro" id="IPR014748">
    <property type="entry name" value="Enoyl-CoA_hydra_C"/>
</dbReference>
<evidence type="ECO:0000313" key="6">
    <source>
        <dbReference type="Proteomes" id="UP000050454"/>
    </source>
</evidence>
<dbReference type="CDD" id="cd06558">
    <property type="entry name" value="crotonase-like"/>
    <property type="match status" value="1"/>
</dbReference>
<evidence type="ECO:0000256" key="2">
    <source>
        <dbReference type="ARBA" id="ARBA00023098"/>
    </source>
</evidence>
<evidence type="ECO:0000256" key="1">
    <source>
        <dbReference type="ARBA" id="ARBA00005254"/>
    </source>
</evidence>
<evidence type="ECO:0000313" key="5">
    <source>
        <dbReference type="EMBL" id="KPM47251.1"/>
    </source>
</evidence>
<dbReference type="OrthoDB" id="9775794at2"/>
<dbReference type="PROSITE" id="PS00166">
    <property type="entry name" value="ENOYL_COA_HYDRATASE"/>
    <property type="match status" value="1"/>
</dbReference>
<keyword evidence="2" id="KW-0443">Lipid metabolism</keyword>
<dbReference type="InterPro" id="IPR029045">
    <property type="entry name" value="ClpP/crotonase-like_dom_sf"/>
</dbReference>
<organism evidence="5 6">
    <name type="scientific">Jiulongibacter sediminis</name>
    <dbReference type="NCBI Taxonomy" id="1605367"/>
    <lineage>
        <taxon>Bacteria</taxon>
        <taxon>Pseudomonadati</taxon>
        <taxon>Bacteroidota</taxon>
        <taxon>Cytophagia</taxon>
        <taxon>Cytophagales</taxon>
        <taxon>Leadbetterellaceae</taxon>
        <taxon>Jiulongibacter</taxon>
    </lineage>
</organism>
<evidence type="ECO:0000256" key="3">
    <source>
        <dbReference type="ARBA" id="ARBA00023239"/>
    </source>
</evidence>
<dbReference type="STRING" id="1605367.AFM12_15755"/>